<reference evidence="9" key="2">
    <citation type="submission" date="2025-08" db="UniProtKB">
        <authorList>
            <consortium name="RefSeq"/>
        </authorList>
    </citation>
    <scope>IDENTIFICATION</scope>
</reference>
<dbReference type="SUPFAM" id="SSF101936">
    <property type="entry name" value="DNA-binding pseudobarrel domain"/>
    <property type="match status" value="1"/>
</dbReference>
<dbReference type="Proteomes" id="UP000694886">
    <property type="component" value="Chromosome 2"/>
</dbReference>
<accession>A0AB32VWF0</accession>
<keyword evidence="5" id="KW-0539">Nucleus</keyword>
<evidence type="ECO:0000313" key="8">
    <source>
        <dbReference type="Proteomes" id="UP000694886"/>
    </source>
</evidence>
<keyword evidence="4" id="KW-0804">Transcription</keyword>
<evidence type="ECO:0000259" key="7">
    <source>
        <dbReference type="PROSITE" id="PS50863"/>
    </source>
</evidence>
<evidence type="ECO:0000256" key="2">
    <source>
        <dbReference type="ARBA" id="ARBA00023015"/>
    </source>
</evidence>
<dbReference type="RefSeq" id="XP_017970261.1">
    <property type="nucleotide sequence ID" value="XM_018114772.1"/>
</dbReference>
<dbReference type="GO" id="GO:0005634">
    <property type="term" value="C:nucleus"/>
    <property type="evidence" value="ECO:0007669"/>
    <property type="project" value="UniProtKB-SubCell"/>
</dbReference>
<evidence type="ECO:0000256" key="3">
    <source>
        <dbReference type="ARBA" id="ARBA00023125"/>
    </source>
</evidence>
<dbReference type="Gramene" id="Tc02v2_t007970.1">
    <property type="protein sequence ID" value="Tc02v2_p007970.1"/>
    <property type="gene ID" value="Tc02v2_g007970"/>
</dbReference>
<keyword evidence="3" id="KW-0238">DNA-binding</keyword>
<dbReference type="Gene3D" id="2.40.330.10">
    <property type="entry name" value="DNA-binding pseudobarrel domain"/>
    <property type="match status" value="1"/>
</dbReference>
<evidence type="ECO:0000256" key="6">
    <source>
        <dbReference type="SAM" id="MobiDB-lite"/>
    </source>
</evidence>
<evidence type="ECO:0000256" key="1">
    <source>
        <dbReference type="ARBA" id="ARBA00004123"/>
    </source>
</evidence>
<name>A0AB32VWF0_THECC</name>
<dbReference type="InterPro" id="IPR044837">
    <property type="entry name" value="REM16-like"/>
</dbReference>
<evidence type="ECO:0000256" key="4">
    <source>
        <dbReference type="ARBA" id="ARBA00023163"/>
    </source>
</evidence>
<dbReference type="PROSITE" id="PS50863">
    <property type="entry name" value="B3"/>
    <property type="match status" value="1"/>
</dbReference>
<dbReference type="CDD" id="cd10017">
    <property type="entry name" value="B3_DNA"/>
    <property type="match status" value="1"/>
</dbReference>
<sequence length="450" mass="50848">MMMHMKMKVKVEEEEPTQMQQEPLVDEDEEDHLPISQLFQLLKQRQHQSLLSSSSSSMSMEIHDYPQKAARLVNSSVTFFIYSQYCTQICLSTVDLVHLYGCKRKRPRDKHSNDHVIKALPAVKGKAEEAWANSSANKRAEEVQANLPAEFPSFFKIMIPSMVCGCFWMALPKEFCQLHLPSHNTTVVLVDEGGKEYKTNFIVQRRALSGGWRKFSQEHGLLVGDALVFLLIRPSKFKVYILRVNGLGEVDAALGLLRLETRAKQTCINHAGKNNAEPFAQDINQYEVHRNSLSYPSAEENQSDNGSFDIGSSEVEGIRSSPEANAEFKQSRDAIGASKISPPQADFVAWDNTLAGFELLGMNVGVLRNRASRLLDLAFESKTQVKSRRFKEAEPERAYVEQEARSLKLQLLEKREEMGRLDADIEALKVNARRHKLMFEAVVNAPCMGI</sequence>
<dbReference type="AlphaFoldDB" id="A0AB32VWF0"/>
<gene>
    <name evidence="9" type="primary">LOC18607915</name>
</gene>
<dbReference type="PANTHER" id="PTHR31391:SF101">
    <property type="entry name" value="B3 DOMAIN-CONTAINING PROTEIN OS01G0234100"/>
    <property type="match status" value="1"/>
</dbReference>
<keyword evidence="2" id="KW-0805">Transcription regulation</keyword>
<protein>
    <submittedName>
        <fullName evidence="9">B3 domain-containing protein Os01g0234100 isoform X1</fullName>
    </submittedName>
</protein>
<dbReference type="InterPro" id="IPR015300">
    <property type="entry name" value="DNA-bd_pseudobarrel_sf"/>
</dbReference>
<dbReference type="GeneID" id="18607915"/>
<organism evidence="8 9">
    <name type="scientific">Theobroma cacao</name>
    <name type="common">Cacao</name>
    <name type="synonym">Cocoa</name>
    <dbReference type="NCBI Taxonomy" id="3641"/>
    <lineage>
        <taxon>Eukaryota</taxon>
        <taxon>Viridiplantae</taxon>
        <taxon>Streptophyta</taxon>
        <taxon>Embryophyta</taxon>
        <taxon>Tracheophyta</taxon>
        <taxon>Spermatophyta</taxon>
        <taxon>Magnoliopsida</taxon>
        <taxon>eudicotyledons</taxon>
        <taxon>Gunneridae</taxon>
        <taxon>Pentapetalae</taxon>
        <taxon>rosids</taxon>
        <taxon>malvids</taxon>
        <taxon>Malvales</taxon>
        <taxon>Malvaceae</taxon>
        <taxon>Byttnerioideae</taxon>
        <taxon>Theobroma</taxon>
    </lineage>
</organism>
<proteinExistence type="predicted"/>
<comment type="subcellular location">
    <subcellularLocation>
        <location evidence="1">Nucleus</location>
    </subcellularLocation>
</comment>
<dbReference type="GO" id="GO:0003677">
    <property type="term" value="F:DNA binding"/>
    <property type="evidence" value="ECO:0007669"/>
    <property type="project" value="UniProtKB-KW"/>
</dbReference>
<dbReference type="SMART" id="SM01019">
    <property type="entry name" value="B3"/>
    <property type="match status" value="1"/>
</dbReference>
<dbReference type="Pfam" id="PF02362">
    <property type="entry name" value="B3"/>
    <property type="match status" value="1"/>
</dbReference>
<reference evidence="8" key="1">
    <citation type="journal article" date="1997" name="Nucleic Acids Res.">
        <title>tRNAscan-SE: a program for improved detection of transfer RNA genes in genomic sequence.</title>
        <authorList>
            <person name="Lowe T.M."/>
            <person name="Eddy S.R."/>
        </authorList>
    </citation>
    <scope>NUCLEOTIDE SEQUENCE [LARGE SCALE GENOMIC DNA]</scope>
    <source>
        <strain evidence="8">r\B97-61/B2</strain>
    </source>
</reference>
<dbReference type="InterPro" id="IPR003340">
    <property type="entry name" value="B3_DNA-bd"/>
</dbReference>
<evidence type="ECO:0000256" key="5">
    <source>
        <dbReference type="ARBA" id="ARBA00023242"/>
    </source>
</evidence>
<feature type="domain" description="TF-B3" evidence="7">
    <location>
        <begin position="154"/>
        <end position="245"/>
    </location>
</feature>
<dbReference type="PANTHER" id="PTHR31391">
    <property type="entry name" value="B3 DOMAIN-CONTAINING PROTEIN OS11G0197600-RELATED"/>
    <property type="match status" value="1"/>
</dbReference>
<evidence type="ECO:0000313" key="9">
    <source>
        <dbReference type="RefSeq" id="XP_017970261.1"/>
    </source>
</evidence>
<feature type="region of interest" description="Disordered" evidence="6">
    <location>
        <begin position="1"/>
        <end position="27"/>
    </location>
</feature>